<comment type="caution">
    <text evidence="1">The sequence shown here is derived from an EMBL/GenBank/DDBJ whole genome shotgun (WGS) entry which is preliminary data.</text>
</comment>
<evidence type="ECO:0000313" key="2">
    <source>
        <dbReference type="Proteomes" id="UP001566132"/>
    </source>
</evidence>
<name>A0ABD1E0H9_HYPHA</name>
<dbReference type="Proteomes" id="UP001566132">
    <property type="component" value="Unassembled WGS sequence"/>
</dbReference>
<dbReference type="AlphaFoldDB" id="A0ABD1E0H9"/>
<keyword evidence="2" id="KW-1185">Reference proteome</keyword>
<accession>A0ABD1E0H9</accession>
<organism evidence="1 2">
    <name type="scientific">Hypothenemus hampei</name>
    <name type="common">Coffee berry borer</name>
    <dbReference type="NCBI Taxonomy" id="57062"/>
    <lineage>
        <taxon>Eukaryota</taxon>
        <taxon>Metazoa</taxon>
        <taxon>Ecdysozoa</taxon>
        <taxon>Arthropoda</taxon>
        <taxon>Hexapoda</taxon>
        <taxon>Insecta</taxon>
        <taxon>Pterygota</taxon>
        <taxon>Neoptera</taxon>
        <taxon>Endopterygota</taxon>
        <taxon>Coleoptera</taxon>
        <taxon>Polyphaga</taxon>
        <taxon>Cucujiformia</taxon>
        <taxon>Curculionidae</taxon>
        <taxon>Scolytinae</taxon>
        <taxon>Hypothenemus</taxon>
    </lineage>
</organism>
<reference evidence="1 2" key="1">
    <citation type="submission" date="2024-05" db="EMBL/GenBank/DDBJ databases">
        <title>Genetic variation in Jamaican populations of the coffee berry borer (Hypothenemus hampei).</title>
        <authorList>
            <person name="Errbii M."/>
            <person name="Myrie A."/>
        </authorList>
    </citation>
    <scope>NUCLEOTIDE SEQUENCE [LARGE SCALE GENOMIC DNA]</scope>
    <source>
        <strain evidence="1">JA-Hopewell-2020-01-JO</strain>
        <tissue evidence="1">Whole body</tissue>
    </source>
</reference>
<proteinExistence type="predicted"/>
<gene>
    <name evidence="1" type="ORF">ABEB36_015443</name>
</gene>
<protein>
    <submittedName>
        <fullName evidence="1">Uncharacterized protein</fullName>
    </submittedName>
</protein>
<dbReference type="EMBL" id="JBDJPC010000016">
    <property type="protein sequence ID" value="KAL1488075.1"/>
    <property type="molecule type" value="Genomic_DNA"/>
</dbReference>
<evidence type="ECO:0000313" key="1">
    <source>
        <dbReference type="EMBL" id="KAL1488075.1"/>
    </source>
</evidence>
<sequence length="100" mass="11443">MLTGISKLQIRQKLTHLKVFCNNLMDDRENHISVISITFSIPECTFSTTCIHDCPGKKYLIYFHFIILLISECFAKNFTKICISALDKSLPDRSLSDITV</sequence>